<evidence type="ECO:0000256" key="4">
    <source>
        <dbReference type="ARBA" id="ARBA00022989"/>
    </source>
</evidence>
<dbReference type="GO" id="GO:0000271">
    <property type="term" value="P:polysaccharide biosynthetic process"/>
    <property type="evidence" value="ECO:0007669"/>
    <property type="project" value="InterPro"/>
</dbReference>
<dbReference type="RefSeq" id="WP_162361821.1">
    <property type="nucleotide sequence ID" value="NZ_CP047591.1"/>
</dbReference>
<evidence type="ECO:0000313" key="8">
    <source>
        <dbReference type="EMBL" id="QHI72051.1"/>
    </source>
</evidence>
<organism evidence="8 9">
    <name type="scientific">Aminipila terrae</name>
    <dbReference type="NCBI Taxonomy" id="2697030"/>
    <lineage>
        <taxon>Bacteria</taxon>
        <taxon>Bacillati</taxon>
        <taxon>Bacillota</taxon>
        <taxon>Clostridia</taxon>
        <taxon>Peptostreptococcales</taxon>
        <taxon>Anaerovoracaceae</taxon>
        <taxon>Aminipila</taxon>
    </lineage>
</organism>
<comment type="similarity">
    <text evidence="2">Belongs to the GtrA family.</text>
</comment>
<evidence type="ECO:0000256" key="1">
    <source>
        <dbReference type="ARBA" id="ARBA00004141"/>
    </source>
</evidence>
<evidence type="ECO:0000256" key="2">
    <source>
        <dbReference type="ARBA" id="ARBA00009399"/>
    </source>
</evidence>
<dbReference type="GO" id="GO:0005886">
    <property type="term" value="C:plasma membrane"/>
    <property type="evidence" value="ECO:0007669"/>
    <property type="project" value="TreeGrafter"/>
</dbReference>
<comment type="subcellular location">
    <subcellularLocation>
        <location evidence="1">Membrane</location>
        <topology evidence="1">Multi-pass membrane protein</topology>
    </subcellularLocation>
</comment>
<feature type="transmembrane region" description="Helical" evidence="6">
    <location>
        <begin position="73"/>
        <end position="90"/>
    </location>
</feature>
<feature type="transmembrane region" description="Helical" evidence="6">
    <location>
        <begin position="110"/>
        <end position="130"/>
    </location>
</feature>
<evidence type="ECO:0000256" key="5">
    <source>
        <dbReference type="ARBA" id="ARBA00023136"/>
    </source>
</evidence>
<dbReference type="InterPro" id="IPR051401">
    <property type="entry name" value="GtrA_CellWall_Glycosyl"/>
</dbReference>
<sequence>MIEKYLNLETVRFLIVGVLNTIVGSLIMFTMYNIMNCSYWLSSSMNYVLASILSFFLNKYFTFRNKEKDFTQIIKFICNIAICYFIAYGVSKPLITFLVQNQSSKFQENLAMIFGMGLFTILNFLGQKFFTFRNIRRR</sequence>
<evidence type="ECO:0000313" key="9">
    <source>
        <dbReference type="Proteomes" id="UP000463883"/>
    </source>
</evidence>
<keyword evidence="4 6" id="KW-1133">Transmembrane helix</keyword>
<dbReference type="PANTHER" id="PTHR38459">
    <property type="entry name" value="PROPHAGE BACTOPRENOL-LINKED GLUCOSE TRANSLOCASE HOMOLOG"/>
    <property type="match status" value="1"/>
</dbReference>
<keyword evidence="3 6" id="KW-0812">Transmembrane</keyword>
<dbReference type="InterPro" id="IPR007267">
    <property type="entry name" value="GtrA_DPMS_TM"/>
</dbReference>
<evidence type="ECO:0000256" key="3">
    <source>
        <dbReference type="ARBA" id="ARBA00022692"/>
    </source>
</evidence>
<dbReference type="Proteomes" id="UP000463883">
    <property type="component" value="Chromosome"/>
</dbReference>
<protein>
    <submittedName>
        <fullName evidence="8">GtrA family protein</fullName>
    </submittedName>
</protein>
<feature type="transmembrane region" description="Helical" evidence="6">
    <location>
        <begin position="12"/>
        <end position="32"/>
    </location>
</feature>
<feature type="domain" description="GtrA/DPMS transmembrane" evidence="7">
    <location>
        <begin position="12"/>
        <end position="132"/>
    </location>
</feature>
<dbReference type="KEGG" id="amic:Ami3637_06255"/>
<keyword evidence="5 6" id="KW-0472">Membrane</keyword>
<proteinExistence type="inferred from homology"/>
<feature type="transmembrane region" description="Helical" evidence="6">
    <location>
        <begin position="44"/>
        <end position="61"/>
    </location>
</feature>
<evidence type="ECO:0000259" key="7">
    <source>
        <dbReference type="Pfam" id="PF04138"/>
    </source>
</evidence>
<reference evidence="8 9" key="1">
    <citation type="submission" date="2020-01" db="EMBL/GenBank/DDBJ databases">
        <title>Genomic analysis of Aminipila sp. CBA3637.</title>
        <authorList>
            <person name="Kim Y.B."/>
            <person name="Roh S.W."/>
        </authorList>
    </citation>
    <scope>NUCLEOTIDE SEQUENCE [LARGE SCALE GENOMIC DNA]</scope>
    <source>
        <strain evidence="8 9">CBA3637</strain>
    </source>
</reference>
<gene>
    <name evidence="8" type="ORF">Ami3637_06255</name>
</gene>
<dbReference type="PANTHER" id="PTHR38459:SF1">
    <property type="entry name" value="PROPHAGE BACTOPRENOL-LINKED GLUCOSE TRANSLOCASE HOMOLOG"/>
    <property type="match status" value="1"/>
</dbReference>
<dbReference type="Pfam" id="PF04138">
    <property type="entry name" value="GtrA_DPMS_TM"/>
    <property type="match status" value="1"/>
</dbReference>
<accession>A0A6P1MDZ0</accession>
<keyword evidence="9" id="KW-1185">Reference proteome</keyword>
<name>A0A6P1MDZ0_9FIRM</name>
<dbReference type="EMBL" id="CP047591">
    <property type="protein sequence ID" value="QHI72051.1"/>
    <property type="molecule type" value="Genomic_DNA"/>
</dbReference>
<dbReference type="AlphaFoldDB" id="A0A6P1MDZ0"/>
<evidence type="ECO:0000256" key="6">
    <source>
        <dbReference type="SAM" id="Phobius"/>
    </source>
</evidence>